<keyword evidence="2" id="KW-1185">Reference proteome</keyword>
<protein>
    <recommendedName>
        <fullName evidence="3">NAD(P)-binding protein</fullName>
    </recommendedName>
</protein>
<dbReference type="SUPFAM" id="SSF51735">
    <property type="entry name" value="NAD(P)-binding Rossmann-fold domains"/>
    <property type="match status" value="1"/>
</dbReference>
<dbReference type="InterPro" id="IPR036291">
    <property type="entry name" value="NAD(P)-bd_dom_sf"/>
</dbReference>
<organism evidence="1 2">
    <name type="scientific">Lophium mytilinum</name>
    <dbReference type="NCBI Taxonomy" id="390894"/>
    <lineage>
        <taxon>Eukaryota</taxon>
        <taxon>Fungi</taxon>
        <taxon>Dikarya</taxon>
        <taxon>Ascomycota</taxon>
        <taxon>Pezizomycotina</taxon>
        <taxon>Dothideomycetes</taxon>
        <taxon>Pleosporomycetidae</taxon>
        <taxon>Mytilinidiales</taxon>
        <taxon>Mytilinidiaceae</taxon>
        <taxon>Lophium</taxon>
    </lineage>
</organism>
<proteinExistence type="predicted"/>
<sequence>MTVKIPDCSPNLETIPSRSTARIGHGTAKTHRPQIRLRPALLFFRITPDTKTSKPVNSSKEVCYLCSTFRGEVRLVPAETYEDDMWEKTIDINLNGAFKISREVARAMIDNKNGGSFVYVASMSGPLRPIMGGACLVASSIAVSYLYSVSREQVISRYQPVFPKTWTKREHLEDRKWIKGRFGVRSLYSVGPGKVLRFVVASLTTTDDVRGPRSPRRGIRGCLRGQNPSGNMPVALQLTLRPVMKSAVDAFIKGVLLWALQNVPLSHHAAVLSSGRGPLRRITRITIQNLTTCSKGNPFASSTFQSSAYRAGDPPAAGATRQSTPANRIEVRMTSRCAVLKTKYNGNRFEALERGPD</sequence>
<dbReference type="Gene3D" id="3.40.50.720">
    <property type="entry name" value="NAD(P)-binding Rossmann-like Domain"/>
    <property type="match status" value="1"/>
</dbReference>
<dbReference type="Proteomes" id="UP000799750">
    <property type="component" value="Unassembled WGS sequence"/>
</dbReference>
<dbReference type="Pfam" id="PF00106">
    <property type="entry name" value="adh_short"/>
    <property type="match status" value="1"/>
</dbReference>
<name>A0A6A6RBQ0_9PEZI</name>
<dbReference type="AlphaFoldDB" id="A0A6A6RBQ0"/>
<evidence type="ECO:0000313" key="1">
    <source>
        <dbReference type="EMBL" id="KAF2501991.1"/>
    </source>
</evidence>
<dbReference type="OrthoDB" id="1888931at2759"/>
<reference evidence="1" key="1">
    <citation type="journal article" date="2020" name="Stud. Mycol.">
        <title>101 Dothideomycetes genomes: a test case for predicting lifestyles and emergence of pathogens.</title>
        <authorList>
            <person name="Haridas S."/>
            <person name="Albert R."/>
            <person name="Binder M."/>
            <person name="Bloem J."/>
            <person name="Labutti K."/>
            <person name="Salamov A."/>
            <person name="Andreopoulos B."/>
            <person name="Baker S."/>
            <person name="Barry K."/>
            <person name="Bills G."/>
            <person name="Bluhm B."/>
            <person name="Cannon C."/>
            <person name="Castanera R."/>
            <person name="Culley D."/>
            <person name="Daum C."/>
            <person name="Ezra D."/>
            <person name="Gonzalez J."/>
            <person name="Henrissat B."/>
            <person name="Kuo A."/>
            <person name="Liang C."/>
            <person name="Lipzen A."/>
            <person name="Lutzoni F."/>
            <person name="Magnuson J."/>
            <person name="Mondo S."/>
            <person name="Nolan M."/>
            <person name="Ohm R."/>
            <person name="Pangilinan J."/>
            <person name="Park H.-J."/>
            <person name="Ramirez L."/>
            <person name="Alfaro M."/>
            <person name="Sun H."/>
            <person name="Tritt A."/>
            <person name="Yoshinaga Y."/>
            <person name="Zwiers L.-H."/>
            <person name="Turgeon B."/>
            <person name="Goodwin S."/>
            <person name="Spatafora J."/>
            <person name="Crous P."/>
            <person name="Grigoriev I."/>
        </authorList>
    </citation>
    <scope>NUCLEOTIDE SEQUENCE</scope>
    <source>
        <strain evidence="1">CBS 269.34</strain>
    </source>
</reference>
<dbReference type="InterPro" id="IPR002347">
    <property type="entry name" value="SDR_fam"/>
</dbReference>
<accession>A0A6A6RBQ0</accession>
<dbReference type="EMBL" id="MU004181">
    <property type="protein sequence ID" value="KAF2501991.1"/>
    <property type="molecule type" value="Genomic_DNA"/>
</dbReference>
<evidence type="ECO:0008006" key="3">
    <source>
        <dbReference type="Google" id="ProtNLM"/>
    </source>
</evidence>
<gene>
    <name evidence="1" type="ORF">BU16DRAFT_587194</name>
</gene>
<evidence type="ECO:0000313" key="2">
    <source>
        <dbReference type="Proteomes" id="UP000799750"/>
    </source>
</evidence>